<sequence length="126" mass="14290">MTLHLVFYCAECRFLTTDFFQVLIRDPFRTMCESPSKTVFLVGLVVFIVLLAFATLPDAGGRRLIVVFFRLQSAVRFGPSLEMLCNQSDSANLIDNATDFDYGLPTDERRMVSPLVVSNRNIDEEL</sequence>
<evidence type="ECO:0000256" key="1">
    <source>
        <dbReference type="SAM" id="Phobius"/>
    </source>
</evidence>
<protein>
    <submittedName>
        <fullName evidence="3">Uncharacterized protein</fullName>
    </submittedName>
</protein>
<keyword evidence="2" id="KW-1185">Reference proteome</keyword>
<organism evidence="2 3">
    <name type="scientific">Romanomermis culicivorax</name>
    <name type="common">Nematode worm</name>
    <dbReference type="NCBI Taxonomy" id="13658"/>
    <lineage>
        <taxon>Eukaryota</taxon>
        <taxon>Metazoa</taxon>
        <taxon>Ecdysozoa</taxon>
        <taxon>Nematoda</taxon>
        <taxon>Enoplea</taxon>
        <taxon>Dorylaimia</taxon>
        <taxon>Mermithida</taxon>
        <taxon>Mermithoidea</taxon>
        <taxon>Mermithidae</taxon>
        <taxon>Romanomermis</taxon>
    </lineage>
</organism>
<keyword evidence="1" id="KW-1133">Transmembrane helix</keyword>
<keyword evidence="1" id="KW-0812">Transmembrane</keyword>
<name>A0A915HX12_ROMCU</name>
<dbReference type="WBParaSite" id="nRc.2.0.1.t05851-RA">
    <property type="protein sequence ID" value="nRc.2.0.1.t05851-RA"/>
    <property type="gene ID" value="nRc.2.0.1.g05851"/>
</dbReference>
<dbReference type="AlphaFoldDB" id="A0A915HX12"/>
<accession>A0A915HX12</accession>
<keyword evidence="1" id="KW-0472">Membrane</keyword>
<evidence type="ECO:0000313" key="2">
    <source>
        <dbReference type="Proteomes" id="UP000887565"/>
    </source>
</evidence>
<dbReference type="Proteomes" id="UP000887565">
    <property type="component" value="Unplaced"/>
</dbReference>
<evidence type="ECO:0000313" key="3">
    <source>
        <dbReference type="WBParaSite" id="nRc.2.0.1.t05851-RA"/>
    </source>
</evidence>
<proteinExistence type="predicted"/>
<feature type="transmembrane region" description="Helical" evidence="1">
    <location>
        <begin position="38"/>
        <end position="56"/>
    </location>
</feature>
<reference evidence="3" key="1">
    <citation type="submission" date="2022-11" db="UniProtKB">
        <authorList>
            <consortium name="WormBaseParasite"/>
        </authorList>
    </citation>
    <scope>IDENTIFICATION</scope>
</reference>